<dbReference type="RefSeq" id="WP_258558288.1">
    <property type="nucleotide sequence ID" value="NZ_QRAV01000003.1"/>
</dbReference>
<dbReference type="Gene3D" id="3.40.390.10">
    <property type="entry name" value="Collagenase (Catalytic Domain)"/>
    <property type="match status" value="1"/>
</dbReference>
<name>A0A370STP0_PSEJE</name>
<dbReference type="GO" id="GO:0006508">
    <property type="term" value="P:proteolysis"/>
    <property type="evidence" value="ECO:0007669"/>
    <property type="project" value="InterPro"/>
</dbReference>
<evidence type="ECO:0000313" key="2">
    <source>
        <dbReference type="EMBL" id="RDL23081.1"/>
    </source>
</evidence>
<dbReference type="InterPro" id="IPR024079">
    <property type="entry name" value="MetalloPept_cat_dom_sf"/>
</dbReference>
<feature type="domain" description="Peptidase metallopeptidase" evidence="1">
    <location>
        <begin position="38"/>
        <end position="176"/>
    </location>
</feature>
<dbReference type="AlphaFoldDB" id="A0A370STP0"/>
<evidence type="ECO:0000259" key="1">
    <source>
        <dbReference type="SMART" id="SM00235"/>
    </source>
</evidence>
<sequence length="240" mass="27402">MHNYNLVRMAKPTDNFERFPENNNDAPAVRRKRSLGYTTKFWENASTITFSFMHDVSDELKYRIELGIRKWEPFVSLAFELVENVPGMIRIALQGKDSYSFIGIDAMKVDVNEPTMVLGTAPDSPLFDHTVQHEFGHALGFHHAHLHPEARIPWNKEAAYEFLGKQHGWTKEDVDSNLFELESPHAAVFGDYDKLSIMHYPTTNLIYGNDAVGLNLTLSDKDKAFARKIYPALNYGQLPA</sequence>
<evidence type="ECO:0000313" key="3">
    <source>
        <dbReference type="Proteomes" id="UP000255365"/>
    </source>
</evidence>
<reference evidence="2 3" key="1">
    <citation type="submission" date="2018-07" db="EMBL/GenBank/DDBJ databases">
        <title>Genome sequencing of rice bacterial endophytes.</title>
        <authorList>
            <person name="Venturi V."/>
        </authorList>
    </citation>
    <scope>NUCLEOTIDE SEQUENCE [LARGE SCALE GENOMIC DNA]</scope>
    <source>
        <strain evidence="2 3">E2333</strain>
    </source>
</reference>
<proteinExistence type="predicted"/>
<dbReference type="GO" id="GO:0004222">
    <property type="term" value="F:metalloendopeptidase activity"/>
    <property type="evidence" value="ECO:0007669"/>
    <property type="project" value="InterPro"/>
</dbReference>
<dbReference type="InterPro" id="IPR001506">
    <property type="entry name" value="Peptidase_M12A"/>
</dbReference>
<dbReference type="InterPro" id="IPR006026">
    <property type="entry name" value="Peptidase_Metallo"/>
</dbReference>
<organism evidence="2 3">
    <name type="scientific">Pseudomonas jessenii</name>
    <dbReference type="NCBI Taxonomy" id="77298"/>
    <lineage>
        <taxon>Bacteria</taxon>
        <taxon>Pseudomonadati</taxon>
        <taxon>Pseudomonadota</taxon>
        <taxon>Gammaproteobacteria</taxon>
        <taxon>Pseudomonadales</taxon>
        <taxon>Pseudomonadaceae</taxon>
        <taxon>Pseudomonas</taxon>
    </lineage>
</organism>
<dbReference type="GO" id="GO:0008270">
    <property type="term" value="F:zinc ion binding"/>
    <property type="evidence" value="ECO:0007669"/>
    <property type="project" value="InterPro"/>
</dbReference>
<dbReference type="SMART" id="SM00235">
    <property type="entry name" value="ZnMc"/>
    <property type="match status" value="1"/>
</dbReference>
<dbReference type="EMBL" id="QRAV01000003">
    <property type="protein sequence ID" value="RDL23081.1"/>
    <property type="molecule type" value="Genomic_DNA"/>
</dbReference>
<dbReference type="SUPFAM" id="SSF55486">
    <property type="entry name" value="Metalloproteases ('zincins'), catalytic domain"/>
    <property type="match status" value="1"/>
</dbReference>
<gene>
    <name evidence="2" type="ORF">DEU51_103209</name>
</gene>
<protein>
    <submittedName>
        <fullName evidence="2">Astacin (Peptidase family M12A)</fullName>
    </submittedName>
</protein>
<accession>A0A370STP0</accession>
<dbReference type="Proteomes" id="UP000255365">
    <property type="component" value="Unassembled WGS sequence"/>
</dbReference>
<comment type="caution">
    <text evidence="2">The sequence shown here is derived from an EMBL/GenBank/DDBJ whole genome shotgun (WGS) entry which is preliminary data.</text>
</comment>
<dbReference type="Pfam" id="PF01400">
    <property type="entry name" value="Astacin"/>
    <property type="match status" value="1"/>
</dbReference>